<feature type="transmembrane region" description="Helical" evidence="6">
    <location>
        <begin position="618"/>
        <end position="635"/>
    </location>
</feature>
<evidence type="ECO:0000259" key="7">
    <source>
        <dbReference type="Pfam" id="PF10334"/>
    </source>
</evidence>
<dbReference type="InterPro" id="IPR049453">
    <property type="entry name" value="Memb_transporter_dom"/>
</dbReference>
<organism evidence="10 11">
    <name type="scientific">Coccidioides posadasii (strain C735)</name>
    <name type="common">Valley fever fungus</name>
    <dbReference type="NCBI Taxonomy" id="222929"/>
    <lineage>
        <taxon>Eukaryota</taxon>
        <taxon>Fungi</taxon>
        <taxon>Dikarya</taxon>
        <taxon>Ascomycota</taxon>
        <taxon>Pezizomycotina</taxon>
        <taxon>Eurotiomycetes</taxon>
        <taxon>Eurotiomycetidae</taxon>
        <taxon>Onygenales</taxon>
        <taxon>Onygenaceae</taxon>
        <taxon>Coccidioides</taxon>
    </lineage>
</organism>
<gene>
    <name evidence="10" type="ORF">CPC735_051450</name>
</gene>
<dbReference type="EMBL" id="ACFW01000049">
    <property type="protein sequence ID" value="EER23775.1"/>
    <property type="molecule type" value="Genomic_DNA"/>
</dbReference>
<feature type="transmembrane region" description="Helical" evidence="6">
    <location>
        <begin position="647"/>
        <end position="663"/>
    </location>
</feature>
<evidence type="ECO:0000259" key="8">
    <source>
        <dbReference type="Pfam" id="PF10337"/>
    </source>
</evidence>
<keyword evidence="2 6" id="KW-0812">Transmembrane</keyword>
<feature type="transmembrane region" description="Helical" evidence="6">
    <location>
        <begin position="669"/>
        <end position="690"/>
    </location>
</feature>
<reference evidence="10 11" key="1">
    <citation type="journal article" date="2009" name="Genome Res.">
        <title>Comparative genomic analyses of the human fungal pathogens Coccidioides and their relatives.</title>
        <authorList>
            <person name="Sharpton T.J."/>
            <person name="Stajich J.E."/>
            <person name="Rounsley S.D."/>
            <person name="Gardner M.J."/>
            <person name="Wortman J.R."/>
            <person name="Jordar V.S."/>
            <person name="Maiti R."/>
            <person name="Kodira C.D."/>
            <person name="Neafsey D.E."/>
            <person name="Zeng Q."/>
            <person name="Hung C.-Y."/>
            <person name="McMahan C."/>
            <person name="Muszewska A."/>
            <person name="Grynberg M."/>
            <person name="Mandel M.A."/>
            <person name="Kellner E.M."/>
            <person name="Barker B.M."/>
            <person name="Galgiani J.N."/>
            <person name="Orbach M.J."/>
            <person name="Kirkland T.N."/>
            <person name="Cole G.T."/>
            <person name="Henn M.R."/>
            <person name="Birren B.W."/>
            <person name="Taylor J.W."/>
        </authorList>
    </citation>
    <scope>NUCLEOTIDE SEQUENCE [LARGE SCALE GENOMIC DNA]</scope>
    <source>
        <strain evidence="11">C735</strain>
    </source>
</reference>
<keyword evidence="3 6" id="KW-1133">Transmembrane helix</keyword>
<feature type="transmembrane region" description="Helical" evidence="6">
    <location>
        <begin position="695"/>
        <end position="712"/>
    </location>
</feature>
<dbReference type="Pfam" id="PF10337">
    <property type="entry name" value="ArAE_2_N"/>
    <property type="match status" value="1"/>
</dbReference>
<dbReference type="PANTHER" id="PTHR37994:SF4">
    <property type="entry name" value="ER TRANSPORTER 6TM N-TERMINAL DOMAIN-CONTAINING PROTEIN-RELATED"/>
    <property type="match status" value="1"/>
</dbReference>
<feature type="transmembrane region" description="Helical" evidence="6">
    <location>
        <begin position="718"/>
        <end position="737"/>
    </location>
</feature>
<evidence type="ECO:0000256" key="2">
    <source>
        <dbReference type="ARBA" id="ARBA00022692"/>
    </source>
</evidence>
<evidence type="ECO:0000259" key="9">
    <source>
        <dbReference type="Pfam" id="PF13515"/>
    </source>
</evidence>
<sequence length="1069" mass="120001">MAKARLRGWTPKKIWQALGMDKHTFLMMLKGALPPTIVICMFQASPVANLTQNYGYITPIMAVIAQCLLPRAKYMKIMLFTALATCVSASLCCLGIYCTIKAREHTSPPGAPPTGGYNSSASAVAAIWFLFAIWVANSLRAWHPNELQSPMASFSVFIAVTMTRAPTMPTLSFGLTYVRLLLIAFLIGFAVATGVSLIIFPTTSRSVIFHQLRGYPAVVKSLLDQQISYVKSTESDGPWKITRMATIVRRATLGSLGTGNVDEHSAKEPATTFESPGLKAAIGKISAIHSRVNAEMHYAKQEVVWGTLSAEDLETLVSLLRSLFLSLAGVAMLPRIFKRLTKAIPPQGAATDAGNLESLRQEDITTSPIVEDSLYETPETTQEHFVRPLCDRLETAKALVNSGIQHAFVTLQISKPKDFATVIRGRRFSFVSRDEEDGSTTRPGHEDFTADFEKKLYDFYSQRKNLPRHWASLNAFAPVENEEQSRSAEIREIRKEFFVLLFIGHLQDILLQAVLDLVKFADSKVADGTMRRKRVIFPKSEYIKQWIFGGWPGEDEKVESEIPVVGEQTDHEPTVHGKDPLETRFADPEHLPPVNRWQRFGNWLRRLSHLLSSKESAFGLRVSVAAFCVAILAYLQQTQHFFYSNRINWAVIVIVIGMSPISGKSLFGLMGRIVGTVLSTILAFVVWYIVAERTAGILVFLYIGNFLQYYFYVKFPRLIPACIIALITFNLTIGYELQVRKLGNAVSASTGLTVFPIYLFAPYRLVAVMAGCAISFIWVMFPSPTTAGSHVRKTLGRGLFVLATFYNCMHTSIEVWINQEQGDLSDPQSPARLLEKARNKLFSEEMFLLAEIRSHIEFVKYEPPIGGRFPKETYENISSEIQTILTSMALMAHVTRNVERMMPEEFPYRGSVSSTRRWSASTWSDSSSGGEKWIKHLARAASSQDFHSHVITSLLYHLSAAVSNGLSLPPYLTPPHAFPLARNLRRMNENLLDIRNIEDPSFSAFVAVEVLSSMVNSNLKTLVSNVKLLVGELDFDVYVRRHRHRLREKREEREEQRTGEEEDRHNKVG</sequence>
<dbReference type="Pfam" id="PF10334">
    <property type="entry name" value="BRE4"/>
    <property type="match status" value="1"/>
</dbReference>
<comment type="caution">
    <text evidence="10">The sequence shown here is derived from an EMBL/GenBank/DDBJ whole genome shotgun (WGS) entry which is preliminary data.</text>
</comment>
<dbReference type="InterPro" id="IPR018823">
    <property type="entry name" value="ArAE_2_N"/>
</dbReference>
<dbReference type="HOGENOM" id="CLU_001788_0_1_1"/>
<comment type="subcellular location">
    <subcellularLocation>
        <location evidence="1">Membrane</location>
        <topology evidence="1">Multi-pass membrane protein</topology>
    </subcellularLocation>
</comment>
<evidence type="ECO:0000256" key="6">
    <source>
        <dbReference type="SAM" id="Phobius"/>
    </source>
</evidence>
<evidence type="ECO:0008006" key="12">
    <source>
        <dbReference type="Google" id="ProtNLM"/>
    </source>
</evidence>
<feature type="transmembrane region" description="Helical" evidence="6">
    <location>
        <begin position="757"/>
        <end position="781"/>
    </location>
</feature>
<feature type="transmembrane region" description="Helical" evidence="6">
    <location>
        <begin position="77"/>
        <end position="97"/>
    </location>
</feature>
<evidence type="ECO:0000256" key="1">
    <source>
        <dbReference type="ARBA" id="ARBA00004141"/>
    </source>
</evidence>
<evidence type="ECO:0000313" key="11">
    <source>
        <dbReference type="Proteomes" id="UP000009084"/>
    </source>
</evidence>
<dbReference type="OrthoDB" id="2274698at2759"/>
<dbReference type="Proteomes" id="UP000009084">
    <property type="component" value="Unassembled WGS sequence"/>
</dbReference>
<evidence type="ECO:0000256" key="3">
    <source>
        <dbReference type="ARBA" id="ARBA00022989"/>
    </source>
</evidence>
<dbReference type="Pfam" id="PF13515">
    <property type="entry name" value="FUSC_2"/>
    <property type="match status" value="1"/>
</dbReference>
<dbReference type="PANTHER" id="PTHR37994">
    <property type="entry name" value="ARAE_2_N DOMAIN-CONTAINING PROTEIN-RELATED"/>
    <property type="match status" value="1"/>
</dbReference>
<evidence type="ECO:0000256" key="4">
    <source>
        <dbReference type="ARBA" id="ARBA00023136"/>
    </source>
</evidence>
<dbReference type="KEGG" id="cpw:9691390"/>
<keyword evidence="4 6" id="KW-0472">Membrane</keyword>
<dbReference type="InterPro" id="IPR018820">
    <property type="entry name" value="BRE4-related_DUF2421"/>
</dbReference>
<accession>C5PGX2</accession>
<proteinExistence type="predicted"/>
<protein>
    <recommendedName>
        <fullName evidence="12">ER transporter 6TM N-terminal domain-containing protein</fullName>
    </recommendedName>
</protein>
<evidence type="ECO:0000256" key="5">
    <source>
        <dbReference type="SAM" id="MobiDB-lite"/>
    </source>
</evidence>
<name>C5PGX2_COCP7</name>
<dbReference type="VEuPathDB" id="FungiDB:CPC735_051450"/>
<feature type="transmembrane region" description="Helical" evidence="6">
    <location>
        <begin position="177"/>
        <end position="200"/>
    </location>
</feature>
<feature type="domain" description="DUF2421" evidence="7">
    <location>
        <begin position="782"/>
        <end position="899"/>
    </location>
</feature>
<dbReference type="AlphaFoldDB" id="C5PGX2"/>
<feature type="domain" description="Putative ER transporter 6TM N-terminal" evidence="8">
    <location>
        <begin position="117"/>
        <end position="352"/>
    </location>
</feature>
<feature type="compositionally biased region" description="Basic and acidic residues" evidence="5">
    <location>
        <begin position="1048"/>
        <end position="1069"/>
    </location>
</feature>
<evidence type="ECO:0000313" key="10">
    <source>
        <dbReference type="EMBL" id="EER23775.1"/>
    </source>
</evidence>
<feature type="region of interest" description="Disordered" evidence="5">
    <location>
        <begin position="1046"/>
        <end position="1069"/>
    </location>
</feature>
<feature type="domain" description="Integral membrane bound transporter" evidence="9">
    <location>
        <begin position="640"/>
        <end position="778"/>
    </location>
</feature>
<feature type="transmembrane region" description="Helical" evidence="6">
    <location>
        <begin position="117"/>
        <end position="135"/>
    </location>
</feature>
<dbReference type="GO" id="GO:0016020">
    <property type="term" value="C:membrane"/>
    <property type="evidence" value="ECO:0007669"/>
    <property type="project" value="UniProtKB-SubCell"/>
</dbReference>